<dbReference type="Proteomes" id="UP000799421">
    <property type="component" value="Unassembled WGS sequence"/>
</dbReference>
<evidence type="ECO:0000313" key="2">
    <source>
        <dbReference type="Proteomes" id="UP000799421"/>
    </source>
</evidence>
<dbReference type="AlphaFoldDB" id="A0A6A7BZ94"/>
<proteinExistence type="predicted"/>
<accession>A0A6A7BZ94</accession>
<keyword evidence="2" id="KW-1185">Reference proteome</keyword>
<protein>
    <submittedName>
        <fullName evidence="1">Uncharacterized protein</fullName>
    </submittedName>
</protein>
<gene>
    <name evidence="1" type="ORF">K470DRAFT_257858</name>
</gene>
<dbReference type="EMBL" id="MU005981">
    <property type="protein sequence ID" value="KAF2860423.1"/>
    <property type="molecule type" value="Genomic_DNA"/>
</dbReference>
<name>A0A6A7BZ94_9PEZI</name>
<evidence type="ECO:0000313" key="1">
    <source>
        <dbReference type="EMBL" id="KAF2860423.1"/>
    </source>
</evidence>
<organism evidence="1 2">
    <name type="scientific">Piedraia hortae CBS 480.64</name>
    <dbReference type="NCBI Taxonomy" id="1314780"/>
    <lineage>
        <taxon>Eukaryota</taxon>
        <taxon>Fungi</taxon>
        <taxon>Dikarya</taxon>
        <taxon>Ascomycota</taxon>
        <taxon>Pezizomycotina</taxon>
        <taxon>Dothideomycetes</taxon>
        <taxon>Dothideomycetidae</taxon>
        <taxon>Capnodiales</taxon>
        <taxon>Piedraiaceae</taxon>
        <taxon>Piedraia</taxon>
    </lineage>
</organism>
<sequence length="92" mass="10172">MDALFVFVWTCRQVGVGLLAEGSSKPGLSALSVEHLLTKSSYISNLFTIRHCLPKMKPRKLTRPNARKNKMRQSTCSAGQRACAYSARSSIL</sequence>
<reference evidence="1" key="1">
    <citation type="journal article" date="2020" name="Stud. Mycol.">
        <title>101 Dothideomycetes genomes: a test case for predicting lifestyles and emergence of pathogens.</title>
        <authorList>
            <person name="Haridas S."/>
            <person name="Albert R."/>
            <person name="Binder M."/>
            <person name="Bloem J."/>
            <person name="Labutti K."/>
            <person name="Salamov A."/>
            <person name="Andreopoulos B."/>
            <person name="Baker S."/>
            <person name="Barry K."/>
            <person name="Bills G."/>
            <person name="Bluhm B."/>
            <person name="Cannon C."/>
            <person name="Castanera R."/>
            <person name="Culley D."/>
            <person name="Daum C."/>
            <person name="Ezra D."/>
            <person name="Gonzalez J."/>
            <person name="Henrissat B."/>
            <person name="Kuo A."/>
            <person name="Liang C."/>
            <person name="Lipzen A."/>
            <person name="Lutzoni F."/>
            <person name="Magnuson J."/>
            <person name="Mondo S."/>
            <person name="Nolan M."/>
            <person name="Ohm R."/>
            <person name="Pangilinan J."/>
            <person name="Park H.-J."/>
            <person name="Ramirez L."/>
            <person name="Alfaro M."/>
            <person name="Sun H."/>
            <person name="Tritt A."/>
            <person name="Yoshinaga Y."/>
            <person name="Zwiers L.-H."/>
            <person name="Turgeon B."/>
            <person name="Goodwin S."/>
            <person name="Spatafora J."/>
            <person name="Crous P."/>
            <person name="Grigoriev I."/>
        </authorList>
    </citation>
    <scope>NUCLEOTIDE SEQUENCE</scope>
    <source>
        <strain evidence="1">CBS 480.64</strain>
    </source>
</reference>